<dbReference type="eggNOG" id="KOG3986">
    <property type="taxonomic scope" value="Eukaryota"/>
</dbReference>
<feature type="region of interest" description="Disordered" evidence="1">
    <location>
        <begin position="59"/>
        <end position="87"/>
    </location>
</feature>
<dbReference type="HOGENOM" id="CLU_404878_0_0_1"/>
<dbReference type="STRING" id="284811.Q74ZC4"/>
<dbReference type="Pfam" id="PF03370">
    <property type="entry name" value="CBM_21"/>
    <property type="match status" value="1"/>
</dbReference>
<evidence type="ECO:0000313" key="3">
    <source>
        <dbReference type="EMBL" id="AAS54765.2"/>
    </source>
</evidence>
<dbReference type="KEGG" id="ago:AGOS_AGR275C"/>
<accession>Q74ZC4</accession>
<gene>
    <name evidence="3" type="ORF">AGOS_AGR275C</name>
</gene>
<protein>
    <submittedName>
        <fullName evidence="3">AGR275Cp</fullName>
    </submittedName>
</protein>
<dbReference type="Proteomes" id="UP000000591">
    <property type="component" value="Chromosome VII"/>
</dbReference>
<dbReference type="CAZy" id="CBM21">
    <property type="family name" value="Carbohydrate-Binding Module Family 21"/>
</dbReference>
<feature type="region of interest" description="Disordered" evidence="1">
    <location>
        <begin position="467"/>
        <end position="499"/>
    </location>
</feature>
<evidence type="ECO:0000259" key="2">
    <source>
        <dbReference type="PROSITE" id="PS51159"/>
    </source>
</evidence>
<keyword evidence="4" id="KW-1185">Reference proteome</keyword>
<dbReference type="RefSeq" id="NP_986941.2">
    <property type="nucleotide sequence ID" value="NM_212003.2"/>
</dbReference>
<sequence>MEVGANGIFLHQNDSAETIKLEMSPVGGSGSAGSGSAMGSADDELTKCISDLNIFDLLHNNPPSSSDDNEEGGRRAAASGPWGTGARARPALRKLKSSLKLAASASSCSSASLSSSKSVRFAPQLATVKRFDLNSEPMSISNENSPELTSLDQLVHSEGVLDKFWFGTQPYARVRGLRAPARGVPKFTLDYDSDDSDDKELDGPEFDDLSSIELSEEEGYDDDDDEPARDEGDAAGFLIRHWELGGSNLVSFHPQGALPLQDQLFQFLQGHNIRLNKVSLVDMHTIKGSLYVTNLHFEKFIEVKFSFDEWKNIHYVTAQYLKTVTSKVDEFQFIIDLSSYKYFMKVKNLLYCVPGARETWCPVTMSLCCRYDVNGETYYDNNNYENYQFNAKCLTVPAVLSTVPSRSALLPDQPSRVRKRSGRSIGGNYAKTSCYGTPPHSKSYSNVPLRKSLSYDFLMNFSQKKANSISSSSSSSPSGIATTPPLERPPISRKFPDDTDYFNTSPLKHIYHFNSIKNTTMDSAISQKLTNGDAMHADSSRDYVHGSLSSTASNESILRTPRLRDSVLSSSISATSNSSNISSEDRSEHRLYKTHRLHGHAYGENNSCSSSGEMQLPMEHTPAGYAKIFGDYNVYSSGLIRSREPGAQNINSFLAKTICSSHQSATKDSDKVAVFAEDR</sequence>
<dbReference type="GO" id="GO:0008157">
    <property type="term" value="F:protein phosphatase 1 binding"/>
    <property type="evidence" value="ECO:0000318"/>
    <property type="project" value="GO_Central"/>
</dbReference>
<feature type="region of interest" description="Disordered" evidence="1">
    <location>
        <begin position="569"/>
        <end position="588"/>
    </location>
</feature>
<evidence type="ECO:0000256" key="1">
    <source>
        <dbReference type="SAM" id="MobiDB-lite"/>
    </source>
</evidence>
<evidence type="ECO:0000313" key="4">
    <source>
        <dbReference type="Proteomes" id="UP000000591"/>
    </source>
</evidence>
<organism evidence="3 4">
    <name type="scientific">Eremothecium gossypii (strain ATCC 10895 / CBS 109.51 / FGSC 9923 / NRRL Y-1056)</name>
    <name type="common">Yeast</name>
    <name type="synonym">Ashbya gossypii</name>
    <dbReference type="NCBI Taxonomy" id="284811"/>
    <lineage>
        <taxon>Eukaryota</taxon>
        <taxon>Fungi</taxon>
        <taxon>Dikarya</taxon>
        <taxon>Ascomycota</taxon>
        <taxon>Saccharomycotina</taxon>
        <taxon>Saccharomycetes</taxon>
        <taxon>Saccharomycetales</taxon>
        <taxon>Saccharomycetaceae</taxon>
        <taxon>Eremothecium</taxon>
    </lineage>
</organism>
<feature type="region of interest" description="Disordered" evidence="1">
    <location>
        <begin position="188"/>
        <end position="229"/>
    </location>
</feature>
<proteinExistence type="predicted"/>
<reference evidence="4" key="2">
    <citation type="journal article" date="2013" name="G3 (Bethesda)">
        <title>Genomes of Ashbya fungi isolated from insects reveal four mating-type loci, numerous translocations, lack of transposons, and distinct gene duplications.</title>
        <authorList>
            <person name="Dietrich F.S."/>
            <person name="Voegeli S."/>
            <person name="Kuo S."/>
            <person name="Philippsen P."/>
        </authorList>
    </citation>
    <scope>GENOME REANNOTATION</scope>
    <source>
        <strain evidence="4">ATCC 10895 / CBS 109.51 / FGSC 9923 / NRRL Y-1056</strain>
    </source>
</reference>
<feature type="compositionally biased region" description="Low complexity" evidence="1">
    <location>
        <begin position="468"/>
        <end position="478"/>
    </location>
</feature>
<feature type="compositionally biased region" description="Low complexity" evidence="1">
    <location>
        <begin position="569"/>
        <end position="582"/>
    </location>
</feature>
<feature type="domain" description="CBM21" evidence="2">
    <location>
        <begin position="265"/>
        <end position="390"/>
    </location>
</feature>
<dbReference type="OrthoDB" id="1881at2759"/>
<feature type="region of interest" description="Disordered" evidence="1">
    <location>
        <begin position="410"/>
        <end position="434"/>
    </location>
</feature>
<dbReference type="InterPro" id="IPR050782">
    <property type="entry name" value="PP1_regulatory_subunit_3"/>
</dbReference>
<dbReference type="FunCoup" id="Q74ZC4">
    <property type="interactions" value="28"/>
</dbReference>
<dbReference type="GeneID" id="4623243"/>
<dbReference type="AlphaFoldDB" id="Q74ZC4"/>
<dbReference type="InParanoid" id="Q74ZC4"/>
<dbReference type="GO" id="GO:0005979">
    <property type="term" value="P:regulation of glycogen biosynthetic process"/>
    <property type="evidence" value="ECO:0000318"/>
    <property type="project" value="GO_Central"/>
</dbReference>
<dbReference type="OMA" id="TFNNWKD"/>
<dbReference type="PROSITE" id="PS51159">
    <property type="entry name" value="CBM21"/>
    <property type="match status" value="1"/>
</dbReference>
<reference evidence="3 4" key="1">
    <citation type="journal article" date="2004" name="Science">
        <title>The Ashbya gossypii genome as a tool for mapping the ancient Saccharomyces cerevisiae genome.</title>
        <authorList>
            <person name="Dietrich F.S."/>
            <person name="Voegeli S."/>
            <person name="Brachat S."/>
            <person name="Lerch A."/>
            <person name="Gates K."/>
            <person name="Steiner S."/>
            <person name="Mohr C."/>
            <person name="Pohlmann R."/>
            <person name="Luedi P."/>
            <person name="Choi S."/>
            <person name="Wing R.A."/>
            <person name="Flavier A."/>
            <person name="Gaffney T.D."/>
            <person name="Philippsen P."/>
        </authorList>
    </citation>
    <scope>NUCLEOTIDE SEQUENCE [LARGE SCALE GENOMIC DNA]</scope>
    <source>
        <strain evidence="4">ATCC 10895 / CBS 109.51 / FGSC 9923 / NRRL Y-1056</strain>
    </source>
</reference>
<name>Q74ZC4_EREGS</name>
<dbReference type="GO" id="GO:0000164">
    <property type="term" value="C:protein phosphatase type 1 complex"/>
    <property type="evidence" value="ECO:0000318"/>
    <property type="project" value="GO_Central"/>
</dbReference>
<dbReference type="PANTHER" id="PTHR12307">
    <property type="entry name" value="PROTEIN PHOSPHATASE 1 REGULATORY SUBUNIT"/>
    <property type="match status" value="1"/>
</dbReference>
<dbReference type="Gene3D" id="2.60.40.2440">
    <property type="entry name" value="Carbohydrate binding type-21 domain"/>
    <property type="match status" value="1"/>
</dbReference>
<dbReference type="EMBL" id="AE016820">
    <property type="protein sequence ID" value="AAS54765.2"/>
    <property type="molecule type" value="Genomic_DNA"/>
</dbReference>
<dbReference type="GO" id="GO:2001069">
    <property type="term" value="F:glycogen binding"/>
    <property type="evidence" value="ECO:0000318"/>
    <property type="project" value="GO_Central"/>
</dbReference>
<dbReference type="InterPro" id="IPR038175">
    <property type="entry name" value="CBM21_dom_sf"/>
</dbReference>
<dbReference type="InterPro" id="IPR005036">
    <property type="entry name" value="CBM21_dom"/>
</dbReference>
<feature type="compositionally biased region" description="Acidic residues" evidence="1">
    <location>
        <begin position="191"/>
        <end position="228"/>
    </location>
</feature>
<dbReference type="PANTHER" id="PTHR12307:SF51">
    <property type="entry name" value="SERINE_THREONINE-PROTEIN PHOSPHATASE 1 REGULATORY SUBUNIT GAC1-RELATED"/>
    <property type="match status" value="1"/>
</dbReference>